<dbReference type="HAMAP" id="MF_00108">
    <property type="entry name" value="IspD"/>
    <property type="match status" value="1"/>
</dbReference>
<reference evidence="8 9" key="1">
    <citation type="submission" date="2018-01" db="EMBL/GenBank/DDBJ databases">
        <title>Novel co-symbiosis in the lucinid bivalve Phacoides pectinatus.</title>
        <authorList>
            <person name="Lim S.J."/>
            <person name="Davis B.G."/>
            <person name="Gill D.E."/>
            <person name="Engel A.S."/>
            <person name="Anderson L.C."/>
            <person name="Campbell B.J."/>
        </authorList>
    </citation>
    <scope>NUCLEOTIDE SEQUENCE [LARGE SCALE GENOMIC DNA]</scope>
    <source>
        <strain evidence="8">N3_P5</strain>
    </source>
</reference>
<dbReference type="Pfam" id="PF01128">
    <property type="entry name" value="IspD"/>
    <property type="match status" value="1"/>
</dbReference>
<evidence type="ECO:0000313" key="9">
    <source>
        <dbReference type="Proteomes" id="UP000250928"/>
    </source>
</evidence>
<dbReference type="FunFam" id="3.90.550.10:FF:000003">
    <property type="entry name" value="2-C-methyl-D-erythritol 4-phosphate cytidylyltransferase"/>
    <property type="match status" value="1"/>
</dbReference>
<evidence type="ECO:0000256" key="2">
    <source>
        <dbReference type="ARBA" id="ARBA00004787"/>
    </source>
</evidence>
<dbReference type="InterPro" id="IPR034683">
    <property type="entry name" value="IspD/TarI"/>
</dbReference>
<dbReference type="PROSITE" id="PS01295">
    <property type="entry name" value="ISPD"/>
    <property type="match status" value="1"/>
</dbReference>
<comment type="catalytic activity">
    <reaction evidence="1 7">
        <text>2-C-methyl-D-erythritol 4-phosphate + CTP + H(+) = 4-CDP-2-C-methyl-D-erythritol + diphosphate</text>
        <dbReference type="Rhea" id="RHEA:13429"/>
        <dbReference type="ChEBI" id="CHEBI:15378"/>
        <dbReference type="ChEBI" id="CHEBI:33019"/>
        <dbReference type="ChEBI" id="CHEBI:37563"/>
        <dbReference type="ChEBI" id="CHEBI:57823"/>
        <dbReference type="ChEBI" id="CHEBI:58262"/>
        <dbReference type="EC" id="2.7.7.60"/>
    </reaction>
</comment>
<feature type="site" description="Transition state stabilizer" evidence="7">
    <location>
        <position position="19"/>
    </location>
</feature>
<dbReference type="UniPathway" id="UPA00056">
    <property type="reaction ID" value="UER00093"/>
</dbReference>
<dbReference type="PANTHER" id="PTHR32125">
    <property type="entry name" value="2-C-METHYL-D-ERYTHRITOL 4-PHOSPHATE CYTIDYLYLTRANSFERASE, CHLOROPLASTIC"/>
    <property type="match status" value="1"/>
</dbReference>
<dbReference type="AlphaFoldDB" id="A0A6N4DX00"/>
<proteinExistence type="inferred from homology"/>
<comment type="similarity">
    <text evidence="3 7">Belongs to the IspD/TarI cytidylyltransferase family. IspD subfamily.</text>
</comment>
<name>A0A6N4DX00_9GAMM</name>
<dbReference type="InterPro" id="IPR050088">
    <property type="entry name" value="IspD/TarI_cytidylyltransf_bact"/>
</dbReference>
<evidence type="ECO:0000256" key="1">
    <source>
        <dbReference type="ARBA" id="ARBA00001282"/>
    </source>
</evidence>
<sequence>MSSGPGYWAVVPAAGVGRRMGGERPKQYLPLGGRMVIEHTLGRLLGHPLIQGVYVALSADDAWWVDCAYARHPGVRRVAGGGERCHSVLNALEALSAVASPHDWVLVHDAARPCLRVSDIERLIGELEGHPVGGLLAVPLHDTVKRAQGGAVAETLPREALWRAYTPQMFRLGELREALSTALERGWLVTDEASALELAGRKPRLVEGHGDNIKITRPEDLALAEFYLRRQGGRS</sequence>
<dbReference type="GO" id="GO:0050518">
    <property type="term" value="F:2-C-methyl-D-erythritol 4-phosphate cytidylyltransferase activity"/>
    <property type="evidence" value="ECO:0007669"/>
    <property type="project" value="UniProtKB-UniRule"/>
</dbReference>
<keyword evidence="5 7" id="KW-0548">Nucleotidyltransferase</keyword>
<accession>A0A6N4DX00</accession>
<comment type="function">
    <text evidence="7">Catalyzes the formation of 4-diphosphocytidyl-2-C-methyl-D-erythritol from CTP and 2-C-methyl-D-erythritol 4-phosphate (MEP).</text>
</comment>
<gene>
    <name evidence="7" type="primary">ispD</name>
    <name evidence="8" type="ORF">C3L24_06595</name>
</gene>
<dbReference type="GO" id="GO:0019288">
    <property type="term" value="P:isopentenyl diphosphate biosynthetic process, methylerythritol 4-phosphate pathway"/>
    <property type="evidence" value="ECO:0007669"/>
    <property type="project" value="UniProtKB-UniRule"/>
</dbReference>
<dbReference type="InterPro" id="IPR029044">
    <property type="entry name" value="Nucleotide-diphossugar_trans"/>
</dbReference>
<evidence type="ECO:0000256" key="7">
    <source>
        <dbReference type="HAMAP-Rule" id="MF_00108"/>
    </source>
</evidence>
<feature type="site" description="Transition state stabilizer" evidence="7">
    <location>
        <position position="26"/>
    </location>
</feature>
<dbReference type="EMBL" id="PQCO01000185">
    <property type="protein sequence ID" value="PUE02172.1"/>
    <property type="molecule type" value="Genomic_DNA"/>
</dbReference>
<dbReference type="InterPro" id="IPR018294">
    <property type="entry name" value="ISPD_synthase_CS"/>
</dbReference>
<feature type="site" description="Positions MEP for the nucleophilic attack" evidence="7">
    <location>
        <position position="214"/>
    </location>
</feature>
<dbReference type="Proteomes" id="UP000250928">
    <property type="component" value="Unassembled WGS sequence"/>
</dbReference>
<dbReference type="EC" id="2.7.7.60" evidence="7"/>
<evidence type="ECO:0000256" key="4">
    <source>
        <dbReference type="ARBA" id="ARBA00022679"/>
    </source>
</evidence>
<evidence type="ECO:0000256" key="5">
    <source>
        <dbReference type="ARBA" id="ARBA00022695"/>
    </source>
</evidence>
<evidence type="ECO:0000313" key="8">
    <source>
        <dbReference type="EMBL" id="PUE02172.1"/>
    </source>
</evidence>
<feature type="site" description="Positions MEP for the nucleophilic attack" evidence="7">
    <location>
        <position position="158"/>
    </location>
</feature>
<dbReference type="InterPro" id="IPR001228">
    <property type="entry name" value="IspD"/>
</dbReference>
<keyword evidence="6 7" id="KW-0414">Isoprene biosynthesis</keyword>
<dbReference type="Gene3D" id="3.90.550.10">
    <property type="entry name" value="Spore Coat Polysaccharide Biosynthesis Protein SpsA, Chain A"/>
    <property type="match status" value="1"/>
</dbReference>
<organism evidence="8 9">
    <name type="scientific">Candidatus Sedimenticola endophacoides</name>
    <dbReference type="NCBI Taxonomy" id="2548426"/>
    <lineage>
        <taxon>Bacteria</taxon>
        <taxon>Pseudomonadati</taxon>
        <taxon>Pseudomonadota</taxon>
        <taxon>Gammaproteobacteria</taxon>
        <taxon>Chromatiales</taxon>
        <taxon>Sedimenticolaceae</taxon>
        <taxon>Sedimenticola</taxon>
    </lineage>
</organism>
<comment type="caution">
    <text evidence="8">The sequence shown here is derived from an EMBL/GenBank/DDBJ whole genome shotgun (WGS) entry which is preliminary data.</text>
</comment>
<dbReference type="NCBIfam" id="TIGR00453">
    <property type="entry name" value="ispD"/>
    <property type="match status" value="1"/>
</dbReference>
<evidence type="ECO:0000256" key="3">
    <source>
        <dbReference type="ARBA" id="ARBA00009789"/>
    </source>
</evidence>
<dbReference type="SUPFAM" id="SSF53448">
    <property type="entry name" value="Nucleotide-diphospho-sugar transferases"/>
    <property type="match status" value="1"/>
</dbReference>
<protein>
    <recommendedName>
        <fullName evidence="7">2-C-methyl-D-erythritol 4-phosphate cytidylyltransferase</fullName>
        <ecNumber evidence="7">2.7.7.60</ecNumber>
    </recommendedName>
    <alternativeName>
        <fullName evidence="7">4-diphosphocytidyl-2C-methyl-D-erythritol synthase</fullName>
    </alternativeName>
    <alternativeName>
        <fullName evidence="7">MEP cytidylyltransferase</fullName>
        <shortName evidence="7">MCT</shortName>
    </alternativeName>
</protein>
<keyword evidence="4 7" id="KW-0808">Transferase</keyword>
<dbReference type="CDD" id="cd02516">
    <property type="entry name" value="CDP-ME_synthetase"/>
    <property type="match status" value="1"/>
</dbReference>
<dbReference type="PANTHER" id="PTHR32125:SF4">
    <property type="entry name" value="2-C-METHYL-D-ERYTHRITOL 4-PHOSPHATE CYTIDYLYLTRANSFERASE, CHLOROPLASTIC"/>
    <property type="match status" value="1"/>
</dbReference>
<evidence type="ECO:0000256" key="6">
    <source>
        <dbReference type="ARBA" id="ARBA00023229"/>
    </source>
</evidence>
<comment type="pathway">
    <text evidence="2 7">Isoprenoid biosynthesis; isopentenyl diphosphate biosynthesis via DXP pathway; isopentenyl diphosphate from 1-deoxy-D-xylulose 5-phosphate: step 2/6.</text>
</comment>